<dbReference type="InterPro" id="IPR037457">
    <property type="entry name" value="M28_QC"/>
</dbReference>
<keyword evidence="8" id="KW-0479">Metal-binding</keyword>
<keyword evidence="10" id="KW-1015">Disulfide bond</keyword>
<reference evidence="15" key="1">
    <citation type="journal article" date="2014" name="PLoS ONE">
        <title>Transcriptome-Based Identification of ABC Transporters in the Western Tarnished Plant Bug Lygus hesperus.</title>
        <authorList>
            <person name="Hull J.J."/>
            <person name="Chaney K."/>
            <person name="Geib S.M."/>
            <person name="Fabrick J.A."/>
            <person name="Brent C.S."/>
            <person name="Walsh D."/>
            <person name="Lavine L.C."/>
        </authorList>
    </citation>
    <scope>NUCLEOTIDE SEQUENCE</scope>
</reference>
<dbReference type="Gene3D" id="3.40.630.10">
    <property type="entry name" value="Zn peptidases"/>
    <property type="match status" value="1"/>
</dbReference>
<dbReference type="InterPro" id="IPR040234">
    <property type="entry name" value="QC/QCL"/>
</dbReference>
<gene>
    <name evidence="15" type="primary">QPCT_0</name>
    <name evidence="16" type="synonym">QPCT_1</name>
    <name evidence="15" type="ORF">CM83_80845</name>
    <name evidence="16" type="ORF">CM83_80849</name>
</gene>
<dbReference type="GO" id="GO:0008270">
    <property type="term" value="F:zinc ion binding"/>
    <property type="evidence" value="ECO:0007669"/>
    <property type="project" value="TreeGrafter"/>
</dbReference>
<dbReference type="AlphaFoldDB" id="A0A0A9XZ70"/>
<evidence type="ECO:0000256" key="12">
    <source>
        <dbReference type="ARBA" id="ARBA00057903"/>
    </source>
</evidence>
<dbReference type="EMBL" id="GBHO01019392">
    <property type="protein sequence ID" value="JAG24212.1"/>
    <property type="molecule type" value="Transcribed_RNA"/>
</dbReference>
<keyword evidence="6" id="KW-0964">Secreted</keyword>
<dbReference type="EMBL" id="GBHO01019461">
    <property type="protein sequence ID" value="JAG24143.1"/>
    <property type="molecule type" value="Transcribed_RNA"/>
</dbReference>
<evidence type="ECO:0000313" key="16">
    <source>
        <dbReference type="EMBL" id="JAG24212.1"/>
    </source>
</evidence>
<proteinExistence type="inferred from homology"/>
<comment type="catalytic activity">
    <reaction evidence="1">
        <text>N-terminal L-glutaminyl-[peptide] = N-terminal 5-oxo-L-prolyl-[peptide] + NH4(+)</text>
        <dbReference type="Rhea" id="RHEA:23652"/>
        <dbReference type="Rhea" id="RHEA-COMP:11736"/>
        <dbReference type="Rhea" id="RHEA-COMP:11846"/>
        <dbReference type="ChEBI" id="CHEBI:28938"/>
        <dbReference type="ChEBI" id="CHEBI:64722"/>
        <dbReference type="ChEBI" id="CHEBI:87215"/>
        <dbReference type="EC" id="2.3.2.5"/>
    </reaction>
</comment>
<feature type="signal peptide" evidence="13">
    <location>
        <begin position="1"/>
        <end position="15"/>
    </location>
</feature>
<feature type="domain" description="Peptidase M28" evidence="14">
    <location>
        <begin position="102"/>
        <end position="319"/>
    </location>
</feature>
<evidence type="ECO:0000256" key="1">
    <source>
        <dbReference type="ARBA" id="ARBA00000001"/>
    </source>
</evidence>
<dbReference type="InterPro" id="IPR007484">
    <property type="entry name" value="Peptidase_M28"/>
</dbReference>
<reference evidence="15" key="2">
    <citation type="submission" date="2014-07" db="EMBL/GenBank/DDBJ databases">
        <authorList>
            <person name="Hull J."/>
        </authorList>
    </citation>
    <scope>NUCLEOTIDE SEQUENCE</scope>
</reference>
<dbReference type="GO" id="GO:0016603">
    <property type="term" value="F:glutaminyl-peptide cyclotransferase activity"/>
    <property type="evidence" value="ECO:0007669"/>
    <property type="project" value="UniProtKB-EC"/>
</dbReference>
<comment type="similarity">
    <text evidence="3">Belongs to the glutaminyl-peptide cyclotransferase family.</text>
</comment>
<keyword evidence="7 15" id="KW-0808">Transferase</keyword>
<evidence type="ECO:0000256" key="2">
    <source>
        <dbReference type="ARBA" id="ARBA00004613"/>
    </source>
</evidence>
<evidence type="ECO:0000256" key="9">
    <source>
        <dbReference type="ARBA" id="ARBA00022833"/>
    </source>
</evidence>
<evidence type="ECO:0000256" key="3">
    <source>
        <dbReference type="ARBA" id="ARBA00006014"/>
    </source>
</evidence>
<dbReference type="PANTHER" id="PTHR12283">
    <property type="entry name" value="GLUTAMINYL-PEPTIDE CYCLOTRANSFERASE"/>
    <property type="match status" value="1"/>
</dbReference>
<dbReference type="FunFam" id="3.40.630.10:FF:000029">
    <property type="entry name" value="Glutaminyl-peptide cyclotransferase"/>
    <property type="match status" value="1"/>
</dbReference>
<keyword evidence="13" id="KW-0732">Signal</keyword>
<evidence type="ECO:0000256" key="10">
    <source>
        <dbReference type="ARBA" id="ARBA00023157"/>
    </source>
</evidence>
<evidence type="ECO:0000256" key="11">
    <source>
        <dbReference type="ARBA" id="ARBA00023315"/>
    </source>
</evidence>
<dbReference type="Pfam" id="PF04389">
    <property type="entry name" value="Peptidase_M28"/>
    <property type="match status" value="1"/>
</dbReference>
<feature type="chain" id="PRO_5011845793" description="Glutaminyl-peptide cyclotransferase" evidence="13">
    <location>
        <begin position="16"/>
        <end position="378"/>
    </location>
</feature>
<organism evidence="15">
    <name type="scientific">Lygus hesperus</name>
    <name type="common">Western plant bug</name>
    <dbReference type="NCBI Taxonomy" id="30085"/>
    <lineage>
        <taxon>Eukaryota</taxon>
        <taxon>Metazoa</taxon>
        <taxon>Ecdysozoa</taxon>
        <taxon>Arthropoda</taxon>
        <taxon>Hexapoda</taxon>
        <taxon>Insecta</taxon>
        <taxon>Pterygota</taxon>
        <taxon>Neoptera</taxon>
        <taxon>Paraneoptera</taxon>
        <taxon>Hemiptera</taxon>
        <taxon>Heteroptera</taxon>
        <taxon>Panheteroptera</taxon>
        <taxon>Cimicomorpha</taxon>
        <taxon>Miridae</taxon>
        <taxon>Mirini</taxon>
        <taxon>Lygus</taxon>
    </lineage>
</organism>
<dbReference type="GO" id="GO:0005576">
    <property type="term" value="C:extracellular region"/>
    <property type="evidence" value="ECO:0007669"/>
    <property type="project" value="UniProtKB-SubCell"/>
</dbReference>
<evidence type="ECO:0000256" key="5">
    <source>
        <dbReference type="ARBA" id="ARBA00016861"/>
    </source>
</evidence>
<dbReference type="SUPFAM" id="SSF53187">
    <property type="entry name" value="Zn-dependent exopeptidases"/>
    <property type="match status" value="1"/>
</dbReference>
<comment type="function">
    <text evidence="12">Acts as a glutaminyl-peptide cyclotransferase. Responsible for the biosynthesis of pyroglutamyl peptides. Might be more efficient in the conversion of tri and tetrapeptides in vitro. Might have a relative preference for substrates containing hydrophobic amino acids in vitro.</text>
</comment>
<evidence type="ECO:0000256" key="8">
    <source>
        <dbReference type="ARBA" id="ARBA00022723"/>
    </source>
</evidence>
<name>A0A0A9XZ70_LYGHE</name>
<protein>
    <recommendedName>
        <fullName evidence="5">Glutaminyl-peptide cyclotransferase</fullName>
        <ecNumber evidence="4">2.3.2.5</ecNumber>
    </recommendedName>
</protein>
<evidence type="ECO:0000256" key="6">
    <source>
        <dbReference type="ARBA" id="ARBA00022525"/>
    </source>
</evidence>
<keyword evidence="9" id="KW-0862">Zinc</keyword>
<accession>A0A0A9XZ70</accession>
<evidence type="ECO:0000256" key="13">
    <source>
        <dbReference type="SAM" id="SignalP"/>
    </source>
</evidence>
<sequence>MVILLIISYVSQTRCQDMREERRLHSSKSMSNKELKEVALLTDDAYFRSALDRILVPRVVGTPSHGNVRKFIVGEFQKLGWTVELDEFRAMTPTHGALDFANIIARFDPNPARELVLACHYDSKYFREFEFVGATDSAVPCAMLLHLAKVLTPYLKNQKVGLVMIFFDGEEAFYEWSANDSIYGARNLAAKWERQSFNRNGLLTNELERIDMIVLLDLIGVRDQQFFSFFRDTQRWHSLLAKIEGKLKALSIISPDETRHFLEKSSFSFIDDDHKPFLNRQVPILHVIPARFPKQWHTAADNYQALDFRSIDTMNKIFQVFVYAYMHGSLQYSLFFSSSGGQPNVSSKCKMAYLDNIILLLPFIMFFLKTWNVNAELW</sequence>
<comment type="subcellular location">
    <subcellularLocation>
        <location evidence="2">Secreted</location>
    </subcellularLocation>
</comment>
<evidence type="ECO:0000313" key="15">
    <source>
        <dbReference type="EMBL" id="JAG24143.1"/>
    </source>
</evidence>
<evidence type="ECO:0000256" key="7">
    <source>
        <dbReference type="ARBA" id="ARBA00022679"/>
    </source>
</evidence>
<keyword evidence="11" id="KW-0012">Acyltransferase</keyword>
<evidence type="ECO:0000259" key="14">
    <source>
        <dbReference type="Pfam" id="PF04389"/>
    </source>
</evidence>
<evidence type="ECO:0000256" key="4">
    <source>
        <dbReference type="ARBA" id="ARBA00012012"/>
    </source>
</evidence>
<dbReference type="EC" id="2.3.2.5" evidence="4"/>
<dbReference type="PANTHER" id="PTHR12283:SF6">
    <property type="entry name" value="GLUTAMINYL-PEPTIDE CYCLOTRANSFERASE-RELATED"/>
    <property type="match status" value="1"/>
</dbReference>
<dbReference type="CDD" id="cd03880">
    <property type="entry name" value="M28_QC_like"/>
    <property type="match status" value="1"/>
</dbReference>